<name>A0A433X8N0_9BACL</name>
<accession>A0A433X8N0</accession>
<keyword evidence="3" id="KW-1185">Reference proteome</keyword>
<organism evidence="2 3">
    <name type="scientific">Paenibacillus zeisoli</name>
    <dbReference type="NCBI Taxonomy" id="2496267"/>
    <lineage>
        <taxon>Bacteria</taxon>
        <taxon>Bacillati</taxon>
        <taxon>Bacillota</taxon>
        <taxon>Bacilli</taxon>
        <taxon>Bacillales</taxon>
        <taxon>Paenibacillaceae</taxon>
        <taxon>Paenibacillus</taxon>
    </lineage>
</organism>
<dbReference type="SUPFAM" id="SSF158560">
    <property type="entry name" value="BH3980-like"/>
    <property type="match status" value="1"/>
</dbReference>
<gene>
    <name evidence="2" type="ORF">EJP77_11540</name>
</gene>
<dbReference type="PANTHER" id="PTHR41307">
    <property type="entry name" value="MEMBRANE PROTEIN-RELATED"/>
    <property type="match status" value="1"/>
</dbReference>
<feature type="transmembrane region" description="Helical" evidence="1">
    <location>
        <begin position="205"/>
        <end position="221"/>
    </location>
</feature>
<proteinExistence type="predicted"/>
<evidence type="ECO:0000313" key="2">
    <source>
        <dbReference type="EMBL" id="RUT30467.1"/>
    </source>
</evidence>
<dbReference type="PANTHER" id="PTHR41307:SF1">
    <property type="entry name" value="MEMBRANE PROTEIN"/>
    <property type="match status" value="1"/>
</dbReference>
<reference evidence="2 3" key="1">
    <citation type="submission" date="2018-12" db="EMBL/GenBank/DDBJ databases">
        <authorList>
            <person name="Sun L."/>
            <person name="Chen Z."/>
        </authorList>
    </citation>
    <scope>NUCLEOTIDE SEQUENCE [LARGE SCALE GENOMIC DNA]</scope>
    <source>
        <strain evidence="2 3">3-5-3</strain>
    </source>
</reference>
<dbReference type="InterPro" id="IPR009214">
    <property type="entry name" value="DUF1129"/>
</dbReference>
<keyword evidence="1" id="KW-0472">Membrane</keyword>
<dbReference type="EMBL" id="RZNX01000004">
    <property type="protein sequence ID" value="RUT30467.1"/>
    <property type="molecule type" value="Genomic_DNA"/>
</dbReference>
<dbReference type="Gene3D" id="1.10.1900.10">
    <property type="entry name" value="c-terminal domain of poly(a) binding protein"/>
    <property type="match status" value="1"/>
</dbReference>
<keyword evidence="1" id="KW-1133">Transmembrane helix</keyword>
<feature type="transmembrane region" description="Helical" evidence="1">
    <location>
        <begin position="131"/>
        <end position="154"/>
    </location>
</feature>
<dbReference type="Pfam" id="PF06570">
    <property type="entry name" value="DUF1129"/>
    <property type="match status" value="1"/>
</dbReference>
<evidence type="ECO:0000256" key="1">
    <source>
        <dbReference type="SAM" id="Phobius"/>
    </source>
</evidence>
<dbReference type="Proteomes" id="UP000272464">
    <property type="component" value="Unassembled WGS sequence"/>
</dbReference>
<feature type="transmembrane region" description="Helical" evidence="1">
    <location>
        <begin position="96"/>
        <end position="119"/>
    </location>
</feature>
<dbReference type="AlphaFoldDB" id="A0A433X8N0"/>
<dbReference type="OrthoDB" id="1655249at2"/>
<protein>
    <submittedName>
        <fullName evidence="2">DUF1129 family protein</fullName>
    </submittedName>
</protein>
<sequence>MYIHEMIKETNRLRDYMTPENDAYFGEMVRSLRASSLGEAKGEEVLLGLAQEILTAQNNNRPIQELYGESPKAYCAQLVADMSIRQPRSMKDKVKYYTMIPWVALTWVFFIMMLTGFFSKWFGGDLTYTRISTATLLLISLGSILLIELMTRFLKPESKKGRPAETVKATTKEMGIYLGIMAGIVVIGVLLVIFLPAFVVSPWDSLVIFIVGLAGQRFFFLRKPRGPKQVAHN</sequence>
<comment type="caution">
    <text evidence="2">The sequence shown here is derived from an EMBL/GenBank/DDBJ whole genome shotgun (WGS) entry which is preliminary data.</text>
</comment>
<dbReference type="RefSeq" id="WP_127199399.1">
    <property type="nucleotide sequence ID" value="NZ_RZNX01000004.1"/>
</dbReference>
<feature type="transmembrane region" description="Helical" evidence="1">
    <location>
        <begin position="175"/>
        <end position="199"/>
    </location>
</feature>
<evidence type="ECO:0000313" key="3">
    <source>
        <dbReference type="Proteomes" id="UP000272464"/>
    </source>
</evidence>
<keyword evidence="1" id="KW-0812">Transmembrane</keyword>